<dbReference type="InterPro" id="IPR013783">
    <property type="entry name" value="Ig-like_fold"/>
</dbReference>
<dbReference type="InterPro" id="IPR053896">
    <property type="entry name" value="BTN3A2-like_Ig-C"/>
</dbReference>
<evidence type="ECO:0000256" key="7">
    <source>
        <dbReference type="SAM" id="Phobius"/>
    </source>
</evidence>
<feature type="signal peptide" evidence="8">
    <location>
        <begin position="1"/>
        <end position="26"/>
    </location>
</feature>
<keyword evidence="8" id="KW-0732">Signal</keyword>
<dbReference type="AlphaFoldDB" id="A0A8B7PVR1"/>
<proteinExistence type="predicted"/>
<feature type="transmembrane region" description="Helical" evidence="7">
    <location>
        <begin position="243"/>
        <end position="262"/>
    </location>
</feature>
<dbReference type="InterPro" id="IPR036179">
    <property type="entry name" value="Ig-like_dom_sf"/>
</dbReference>
<dbReference type="GO" id="GO:0009897">
    <property type="term" value="C:external side of plasma membrane"/>
    <property type="evidence" value="ECO:0007669"/>
    <property type="project" value="TreeGrafter"/>
</dbReference>
<dbReference type="Pfam" id="PF07686">
    <property type="entry name" value="V-set"/>
    <property type="match status" value="1"/>
</dbReference>
<evidence type="ECO:0000256" key="3">
    <source>
        <dbReference type="ARBA" id="ARBA00022989"/>
    </source>
</evidence>
<dbReference type="InterPro" id="IPR050504">
    <property type="entry name" value="IgSF_BTN/MOG"/>
</dbReference>
<dbReference type="KEGG" id="hai:109371962"/>
<dbReference type="OrthoDB" id="9986391at2759"/>
<dbReference type="InterPro" id="IPR007110">
    <property type="entry name" value="Ig-like_dom"/>
</dbReference>
<evidence type="ECO:0000313" key="10">
    <source>
        <dbReference type="Proteomes" id="UP000694851"/>
    </source>
</evidence>
<dbReference type="PANTHER" id="PTHR24100">
    <property type="entry name" value="BUTYROPHILIN"/>
    <property type="match status" value="1"/>
</dbReference>
<dbReference type="RefSeq" id="XP_019480291.1">
    <property type="nucleotide sequence ID" value="XM_019624746.1"/>
</dbReference>
<keyword evidence="5" id="KW-1015">Disulfide bond</keyword>
<dbReference type="FunFam" id="2.60.40.10:FF:000183">
    <property type="entry name" value="Myelin-oligodendrocyte glycoprotein"/>
    <property type="match status" value="1"/>
</dbReference>
<keyword evidence="10" id="KW-1185">Reference proteome</keyword>
<gene>
    <name evidence="11" type="primary">LOC109371962</name>
</gene>
<evidence type="ECO:0000256" key="1">
    <source>
        <dbReference type="ARBA" id="ARBA00004370"/>
    </source>
</evidence>
<feature type="domain" description="Ig-like" evidence="9">
    <location>
        <begin position="23"/>
        <end position="139"/>
    </location>
</feature>
<dbReference type="FunFam" id="2.60.40.10:FF:000088">
    <property type="entry name" value="Butyrophilin subfamily 1 member A1"/>
    <property type="match status" value="1"/>
</dbReference>
<evidence type="ECO:0000256" key="5">
    <source>
        <dbReference type="ARBA" id="ARBA00023157"/>
    </source>
</evidence>
<dbReference type="GO" id="GO:0005102">
    <property type="term" value="F:signaling receptor binding"/>
    <property type="evidence" value="ECO:0007669"/>
    <property type="project" value="TreeGrafter"/>
</dbReference>
<evidence type="ECO:0000313" key="11">
    <source>
        <dbReference type="RefSeq" id="XP_019480291.1"/>
    </source>
</evidence>
<evidence type="ECO:0000256" key="4">
    <source>
        <dbReference type="ARBA" id="ARBA00023136"/>
    </source>
</evidence>
<dbReference type="SUPFAM" id="SSF48726">
    <property type="entry name" value="Immunoglobulin"/>
    <property type="match status" value="1"/>
</dbReference>
<feature type="chain" id="PRO_5034011263" evidence="8">
    <location>
        <begin position="27"/>
        <end position="344"/>
    </location>
</feature>
<feature type="transmembrane region" description="Helical" evidence="7">
    <location>
        <begin position="318"/>
        <end position="340"/>
    </location>
</feature>
<dbReference type="GO" id="GO:0001817">
    <property type="term" value="P:regulation of cytokine production"/>
    <property type="evidence" value="ECO:0007669"/>
    <property type="project" value="TreeGrafter"/>
</dbReference>
<keyword evidence="3 7" id="KW-1133">Transmembrane helix</keyword>
<dbReference type="Gene3D" id="2.60.40.10">
    <property type="entry name" value="Immunoglobulins"/>
    <property type="match status" value="2"/>
</dbReference>
<reference evidence="11" key="1">
    <citation type="submission" date="2025-08" db="UniProtKB">
        <authorList>
            <consortium name="RefSeq"/>
        </authorList>
    </citation>
    <scope>IDENTIFICATION</scope>
    <source>
        <tissue evidence="11">Muscle</tissue>
    </source>
</reference>
<dbReference type="PROSITE" id="PS50835">
    <property type="entry name" value="IG_LIKE"/>
    <property type="match status" value="1"/>
</dbReference>
<feature type="transmembrane region" description="Helical" evidence="7">
    <location>
        <begin position="274"/>
        <end position="295"/>
    </location>
</feature>
<dbReference type="Pfam" id="PF22705">
    <property type="entry name" value="C2-set_3"/>
    <property type="match status" value="1"/>
</dbReference>
<evidence type="ECO:0000256" key="6">
    <source>
        <dbReference type="ARBA" id="ARBA00023319"/>
    </source>
</evidence>
<organism evidence="10 11">
    <name type="scientific">Hipposideros armiger</name>
    <name type="common">Great Himalayan leaf-nosed bat</name>
    <dbReference type="NCBI Taxonomy" id="186990"/>
    <lineage>
        <taxon>Eukaryota</taxon>
        <taxon>Metazoa</taxon>
        <taxon>Chordata</taxon>
        <taxon>Craniata</taxon>
        <taxon>Vertebrata</taxon>
        <taxon>Euteleostomi</taxon>
        <taxon>Mammalia</taxon>
        <taxon>Eutheria</taxon>
        <taxon>Laurasiatheria</taxon>
        <taxon>Chiroptera</taxon>
        <taxon>Yinpterochiroptera</taxon>
        <taxon>Rhinolophoidea</taxon>
        <taxon>Hipposideridae</taxon>
        <taxon>Hipposideros</taxon>
    </lineage>
</organism>
<evidence type="ECO:0000256" key="2">
    <source>
        <dbReference type="ARBA" id="ARBA00022692"/>
    </source>
</evidence>
<dbReference type="SMART" id="SM00409">
    <property type="entry name" value="IG"/>
    <property type="match status" value="1"/>
</dbReference>
<dbReference type="InterPro" id="IPR013106">
    <property type="entry name" value="Ig_V-set"/>
</dbReference>
<protein>
    <submittedName>
        <fullName evidence="11">Selection and upkeep of intraepithelial T-cells protein 1 homolog</fullName>
    </submittedName>
</protein>
<keyword evidence="6" id="KW-0393">Immunoglobulin domain</keyword>
<dbReference type="GeneID" id="109371962"/>
<keyword evidence="4 7" id="KW-0472">Membrane</keyword>
<dbReference type="InterPro" id="IPR003599">
    <property type="entry name" value="Ig_sub"/>
</dbReference>
<name>A0A8B7PVR1_HIPAR</name>
<sequence>MEPSFSSVSGYFVAIFLLQMVVPTSEHFTVSSSRSHQVVMVGEHVELSCQLSPPQSAEHMNVGWYRDHYSQLVQEYEHGKKISGGNTQDYMNRTVLLKDALGVGRMTLRIYNISIFDEGQYHCFFKDGDTYEEAIMDLKVAALGLDMHINLQPSGTNEFMVECSSGGWFPKAEMEWRDSRGNMIPSSSKIFFQDADGLLHLKMSVLLKNNTDHSVTCCFRNPVTGQEKRAGVVLPDILFNSSVYMHLWLLVYLIIVPGLLILRIKVAQNKRCILLLVECFFILVPVLIFPVYWIIRNRVSVSVLEDLSPFYSTWMYDMSYILSVLMCFFTILIFGLLCTLKGFL</sequence>
<dbReference type="GO" id="GO:0050852">
    <property type="term" value="P:T cell receptor signaling pathway"/>
    <property type="evidence" value="ECO:0007669"/>
    <property type="project" value="TreeGrafter"/>
</dbReference>
<comment type="subcellular location">
    <subcellularLocation>
        <location evidence="1">Membrane</location>
    </subcellularLocation>
</comment>
<accession>A0A8B7PVR1</accession>
<evidence type="ECO:0000259" key="9">
    <source>
        <dbReference type="PROSITE" id="PS50835"/>
    </source>
</evidence>
<dbReference type="PANTHER" id="PTHR24100:SF102">
    <property type="entry name" value="SELECTION AND UPKEEP OF INTRAEPITHELIAL T-CELLS PROTEIN 2-RELATED"/>
    <property type="match status" value="1"/>
</dbReference>
<keyword evidence="2 7" id="KW-0812">Transmembrane</keyword>
<evidence type="ECO:0000256" key="8">
    <source>
        <dbReference type="SAM" id="SignalP"/>
    </source>
</evidence>
<dbReference type="Proteomes" id="UP000694851">
    <property type="component" value="Unplaced"/>
</dbReference>